<evidence type="ECO:0000256" key="1">
    <source>
        <dbReference type="SAM" id="Phobius"/>
    </source>
</evidence>
<organism evidence="3 4">
    <name type="scientific">Pseudomonas syringae pv. castaneae</name>
    <dbReference type="NCBI Taxonomy" id="264450"/>
    <lineage>
        <taxon>Bacteria</taxon>
        <taxon>Pseudomonadati</taxon>
        <taxon>Pseudomonadota</taxon>
        <taxon>Gammaproteobacteria</taxon>
        <taxon>Pseudomonadales</taxon>
        <taxon>Pseudomonadaceae</taxon>
        <taxon>Pseudomonas</taxon>
        <taxon>Pseudomonas syringae</taxon>
    </lineage>
</organism>
<feature type="transmembrane region" description="Helical" evidence="1">
    <location>
        <begin position="98"/>
        <end position="121"/>
    </location>
</feature>
<dbReference type="AlphaFoldDB" id="A0A0P9N300"/>
<feature type="transmembrane region" description="Helical" evidence="1">
    <location>
        <begin position="342"/>
        <end position="357"/>
    </location>
</feature>
<evidence type="ECO:0000259" key="2">
    <source>
        <dbReference type="Pfam" id="PF01757"/>
    </source>
</evidence>
<dbReference type="InterPro" id="IPR050879">
    <property type="entry name" value="Acyltransferase_3"/>
</dbReference>
<dbReference type="PATRIC" id="fig|264450.4.peg.128"/>
<keyword evidence="1" id="KW-1133">Transmembrane helix</keyword>
<feature type="transmembrane region" description="Helical" evidence="1">
    <location>
        <begin position="160"/>
        <end position="178"/>
    </location>
</feature>
<feature type="transmembrane region" description="Helical" evidence="1">
    <location>
        <begin position="369"/>
        <end position="392"/>
    </location>
</feature>
<name>A0A0P9N300_PSESX</name>
<protein>
    <submittedName>
        <fullName evidence="3">Exopolysaccharide production protein exoZ</fullName>
    </submittedName>
</protein>
<keyword evidence="1" id="KW-0812">Transmembrane</keyword>
<dbReference type="EMBL" id="LJQD01000233">
    <property type="protein sequence ID" value="KPW96106.1"/>
    <property type="molecule type" value="Genomic_DNA"/>
</dbReference>
<dbReference type="PANTHER" id="PTHR23028">
    <property type="entry name" value="ACETYLTRANSFERASE"/>
    <property type="match status" value="1"/>
</dbReference>
<proteinExistence type="predicted"/>
<comment type="caution">
    <text evidence="3">The sequence shown here is derived from an EMBL/GenBank/DDBJ whole genome shotgun (WGS) entry which is preliminary data.</text>
</comment>
<reference evidence="3 4" key="1">
    <citation type="submission" date="2015-09" db="EMBL/GenBank/DDBJ databases">
        <title>Genome announcement of multiple Pseudomonas syringae strains.</title>
        <authorList>
            <person name="Thakur S."/>
            <person name="Wang P.W."/>
            <person name="Gong Y."/>
            <person name="Weir B.S."/>
            <person name="Guttman D.S."/>
        </authorList>
    </citation>
    <scope>NUCLEOTIDE SEQUENCE [LARGE SCALE GENOMIC DNA]</scope>
    <source>
        <strain evidence="3 4">ICMP9419</strain>
    </source>
</reference>
<evidence type="ECO:0000313" key="4">
    <source>
        <dbReference type="Proteomes" id="UP000050381"/>
    </source>
</evidence>
<feature type="domain" description="Acyltransferase 3" evidence="2">
    <location>
        <begin position="94"/>
        <end position="415"/>
    </location>
</feature>
<sequence length="447" mass="51135">MRRIWITECLATTDQKNAVTVISDSRRIDERGGLMQLACNGQREIYYWNMDGVFQPWGDRYFQYLDPLAAISCFQSRLRCYSRSMIGIQSMRIVSLQYLRGFAALLVVLSHNVFLLGEGWIKHIPGLLGVDIFFIISGFIMTFITYQTTERPISFIVKRLFRIWPVFFIVWLLSYLFVYPEKALHQMACTLYFCLLDYSLPAPSFGFSVLGPPWTLSYEIMFYLIFTISMSISYRYRSYICALIFVMSSVGFQLYYNDQFDFSSQSTPAIVVIHWWQAWIKLISNTIAFEFIFGMMLAELTLANTLPLLTPFGRKFMRLVLLLATISAGFIGPQAYGISGGFWLAATIMTAVFMLSYRSEAGSNRTLIFLGDISYSLYLVHFSLMVFLTQLMSKNASPTEKSGVFILSITASIVMASVMFKWIEKPSIKVGKKVASALSARLKPYTN</sequence>
<dbReference type="Pfam" id="PF01757">
    <property type="entry name" value="Acyl_transf_3"/>
    <property type="match status" value="1"/>
</dbReference>
<feature type="transmembrane region" description="Helical" evidence="1">
    <location>
        <begin position="238"/>
        <end position="256"/>
    </location>
</feature>
<feature type="transmembrane region" description="Helical" evidence="1">
    <location>
        <begin position="276"/>
        <end position="298"/>
    </location>
</feature>
<gene>
    <name evidence="3" type="ORF">ALO79_00113</name>
</gene>
<evidence type="ECO:0000313" key="3">
    <source>
        <dbReference type="EMBL" id="KPW96106.1"/>
    </source>
</evidence>
<dbReference type="Proteomes" id="UP000050381">
    <property type="component" value="Unassembled WGS sequence"/>
</dbReference>
<accession>A0A0P9N300</accession>
<feature type="transmembrane region" description="Helical" evidence="1">
    <location>
        <begin position="319"/>
        <end position="336"/>
    </location>
</feature>
<feature type="transmembrane region" description="Helical" evidence="1">
    <location>
        <begin position="404"/>
        <end position="423"/>
    </location>
</feature>
<dbReference type="InterPro" id="IPR002656">
    <property type="entry name" value="Acyl_transf_3_dom"/>
</dbReference>
<feature type="transmembrane region" description="Helical" evidence="1">
    <location>
        <begin position="205"/>
        <end position="226"/>
    </location>
</feature>
<keyword evidence="1" id="KW-0472">Membrane</keyword>
<dbReference type="GO" id="GO:0016747">
    <property type="term" value="F:acyltransferase activity, transferring groups other than amino-acyl groups"/>
    <property type="evidence" value="ECO:0007669"/>
    <property type="project" value="InterPro"/>
</dbReference>
<feature type="transmembrane region" description="Helical" evidence="1">
    <location>
        <begin position="127"/>
        <end position="148"/>
    </location>
</feature>